<evidence type="ECO:0000259" key="2">
    <source>
        <dbReference type="Pfam" id="PF00561"/>
    </source>
</evidence>
<feature type="domain" description="AB hydrolase-1" evidence="2">
    <location>
        <begin position="25"/>
        <end position="276"/>
    </location>
</feature>
<dbReference type="EMBL" id="JAJNDB010000003">
    <property type="protein sequence ID" value="MCD2194938.1"/>
    <property type="molecule type" value="Genomic_DNA"/>
</dbReference>
<dbReference type="InterPro" id="IPR000073">
    <property type="entry name" value="AB_hydrolase_1"/>
</dbReference>
<protein>
    <submittedName>
        <fullName evidence="3">Alpha/beta hydrolase</fullName>
    </submittedName>
</protein>
<comment type="caution">
    <text evidence="3">The sequence shown here is derived from an EMBL/GenBank/DDBJ whole genome shotgun (WGS) entry which is preliminary data.</text>
</comment>
<dbReference type="InterPro" id="IPR000639">
    <property type="entry name" value="Epox_hydrolase-like"/>
</dbReference>
<dbReference type="Pfam" id="PF00561">
    <property type="entry name" value="Abhydrolase_1"/>
    <property type="match status" value="1"/>
</dbReference>
<dbReference type="InterPro" id="IPR029058">
    <property type="entry name" value="AB_hydrolase_fold"/>
</dbReference>
<evidence type="ECO:0000256" key="1">
    <source>
        <dbReference type="ARBA" id="ARBA00022801"/>
    </source>
</evidence>
<evidence type="ECO:0000313" key="3">
    <source>
        <dbReference type="EMBL" id="MCD2194938.1"/>
    </source>
</evidence>
<organism evidence="3 4">
    <name type="scientific">Actinomycetospora endophytica</name>
    <dbReference type="NCBI Taxonomy" id="2291215"/>
    <lineage>
        <taxon>Bacteria</taxon>
        <taxon>Bacillati</taxon>
        <taxon>Actinomycetota</taxon>
        <taxon>Actinomycetes</taxon>
        <taxon>Pseudonocardiales</taxon>
        <taxon>Pseudonocardiaceae</taxon>
        <taxon>Actinomycetospora</taxon>
    </lineage>
</organism>
<gene>
    <name evidence="3" type="ORF">LQ327_16315</name>
</gene>
<proteinExistence type="predicted"/>
<reference evidence="3 4" key="1">
    <citation type="submission" date="2021-11" db="EMBL/GenBank/DDBJ databases">
        <title>Draft genome sequence of Actinomycetospora sp. SF1 isolated from the rhizosphere soil.</title>
        <authorList>
            <person name="Duangmal K."/>
            <person name="Chantavorakit T."/>
        </authorList>
    </citation>
    <scope>NUCLEOTIDE SEQUENCE [LARGE SCALE GENOMIC DNA]</scope>
    <source>
        <strain evidence="3 4">TBRC 5722</strain>
    </source>
</reference>
<dbReference type="PANTHER" id="PTHR43329">
    <property type="entry name" value="EPOXIDE HYDROLASE"/>
    <property type="match status" value="1"/>
</dbReference>
<accession>A0ABS8PA90</accession>
<dbReference type="PRINTS" id="PR00412">
    <property type="entry name" value="EPOXHYDRLASE"/>
</dbReference>
<dbReference type="SUPFAM" id="SSF53474">
    <property type="entry name" value="alpha/beta-Hydrolases"/>
    <property type="match status" value="1"/>
</dbReference>
<dbReference type="GO" id="GO:0016787">
    <property type="term" value="F:hydrolase activity"/>
    <property type="evidence" value="ECO:0007669"/>
    <property type="project" value="UniProtKB-KW"/>
</dbReference>
<name>A0ABS8PA90_9PSEU</name>
<dbReference type="Gene3D" id="3.40.50.1820">
    <property type="entry name" value="alpha/beta hydrolase"/>
    <property type="match status" value="1"/>
</dbReference>
<evidence type="ECO:0000313" key="4">
    <source>
        <dbReference type="Proteomes" id="UP001199469"/>
    </source>
</evidence>
<keyword evidence="1 3" id="KW-0378">Hydrolase</keyword>
<keyword evidence="4" id="KW-1185">Reference proteome</keyword>
<dbReference type="RefSeq" id="WP_230736234.1">
    <property type="nucleotide sequence ID" value="NZ_JAJNDB010000003.1"/>
</dbReference>
<sequence length="291" mass="31925">MQRIRLGGLDVAYLTSGPDDGPLAVLLHGYPDTAHSWRHLAPVLAARGYRVVAPFLRGYAPTGLAPDGSYQTGALVADAVALRRALGDERPALLVGHDWGAVAAYGAAVHAPDLWSRVVTLAVPPMEFAAVAARNRDVGLLARQARASWYMLFQQLPVVSEASIPRLVPRLWADWSPGYDASEDVPRVLAALDSPARRTAALRYYRAWAQRWRQLPRYRREERAVFGIPRHPLLYLYGTEDGCLRPESSALAAELMPPERVVAVPGAGHFLQLEAPERVAAAITAFLDEER</sequence>
<dbReference type="Proteomes" id="UP001199469">
    <property type="component" value="Unassembled WGS sequence"/>
</dbReference>